<dbReference type="SUPFAM" id="SSF56112">
    <property type="entry name" value="Protein kinase-like (PK-like)"/>
    <property type="match status" value="1"/>
</dbReference>
<evidence type="ECO:0000256" key="2">
    <source>
        <dbReference type="ARBA" id="ARBA00022527"/>
    </source>
</evidence>
<dbReference type="PROSITE" id="PS50222">
    <property type="entry name" value="EF_HAND_2"/>
    <property type="match status" value="2"/>
</dbReference>
<proteinExistence type="inferred from homology"/>
<feature type="domain" description="EF-hand" evidence="11">
    <location>
        <begin position="273"/>
        <end position="308"/>
    </location>
</feature>
<dbReference type="CDD" id="cd00051">
    <property type="entry name" value="EFh"/>
    <property type="match status" value="1"/>
</dbReference>
<comment type="similarity">
    <text evidence="8">Belongs to the protein kinase superfamily. Ser/Thr protein kinase family. CDPK subfamily.</text>
</comment>
<reference evidence="12" key="1">
    <citation type="submission" date="2022-10" db="EMBL/GenBank/DDBJ databases">
        <authorList>
            <person name="Chen Y."/>
            <person name="Dougan E. K."/>
            <person name="Chan C."/>
            <person name="Rhodes N."/>
            <person name="Thang M."/>
        </authorList>
    </citation>
    <scope>NUCLEOTIDE SEQUENCE</scope>
</reference>
<evidence type="ECO:0000256" key="5">
    <source>
        <dbReference type="ARBA" id="ARBA00022777"/>
    </source>
</evidence>
<protein>
    <submittedName>
        <fullName evidence="13">Non-specific serine/threonine protein kinase</fullName>
    </submittedName>
</protein>
<keyword evidence="14" id="KW-1185">Reference proteome</keyword>
<dbReference type="SMART" id="SM00054">
    <property type="entry name" value="EFh"/>
    <property type="match status" value="3"/>
</dbReference>
<feature type="domain" description="Protein kinase" evidence="10">
    <location>
        <begin position="1"/>
        <end position="150"/>
    </location>
</feature>
<keyword evidence="7" id="KW-0067">ATP-binding</keyword>
<dbReference type="PROSITE" id="PS50011">
    <property type="entry name" value="PROTEIN_KINASE_DOM"/>
    <property type="match status" value="1"/>
</dbReference>
<dbReference type="Gene3D" id="1.10.238.10">
    <property type="entry name" value="EF-hand"/>
    <property type="match status" value="2"/>
</dbReference>
<dbReference type="InterPro" id="IPR000719">
    <property type="entry name" value="Prot_kinase_dom"/>
</dbReference>
<keyword evidence="5 13" id="KW-0418">Kinase</keyword>
<feature type="compositionally biased region" description="Basic residues" evidence="9">
    <location>
        <begin position="518"/>
        <end position="535"/>
    </location>
</feature>
<evidence type="ECO:0000256" key="7">
    <source>
        <dbReference type="ARBA" id="ARBA00022840"/>
    </source>
</evidence>
<gene>
    <name evidence="12" type="ORF">C1SCF055_LOCUS1217</name>
</gene>
<feature type="compositionally biased region" description="Gly residues" evidence="9">
    <location>
        <begin position="564"/>
        <end position="574"/>
    </location>
</feature>
<dbReference type="Pfam" id="PF00069">
    <property type="entry name" value="Pkinase"/>
    <property type="match status" value="1"/>
</dbReference>
<evidence type="ECO:0000313" key="12">
    <source>
        <dbReference type="EMBL" id="CAI3972652.1"/>
    </source>
</evidence>
<comment type="cofactor">
    <cofactor evidence="1">
        <name>Mg(2+)</name>
        <dbReference type="ChEBI" id="CHEBI:18420"/>
    </cofactor>
</comment>
<dbReference type="InterPro" id="IPR011009">
    <property type="entry name" value="Kinase-like_dom_sf"/>
</dbReference>
<reference evidence="13 14" key="2">
    <citation type="submission" date="2024-05" db="EMBL/GenBank/DDBJ databases">
        <authorList>
            <person name="Chen Y."/>
            <person name="Shah S."/>
            <person name="Dougan E. K."/>
            <person name="Thang M."/>
            <person name="Chan C."/>
        </authorList>
    </citation>
    <scope>NUCLEOTIDE SEQUENCE [LARGE SCALE GENOMIC DNA]</scope>
</reference>
<dbReference type="EMBL" id="CAMXCT010000025">
    <property type="protein sequence ID" value="CAI3972652.1"/>
    <property type="molecule type" value="Genomic_DNA"/>
</dbReference>
<dbReference type="GO" id="GO:0005509">
    <property type="term" value="F:calcium ion binding"/>
    <property type="evidence" value="ECO:0007669"/>
    <property type="project" value="InterPro"/>
</dbReference>
<evidence type="ECO:0000256" key="3">
    <source>
        <dbReference type="ARBA" id="ARBA00022679"/>
    </source>
</evidence>
<dbReference type="InterPro" id="IPR050205">
    <property type="entry name" value="CDPK_Ser/Thr_kinases"/>
</dbReference>
<evidence type="ECO:0000256" key="9">
    <source>
        <dbReference type="SAM" id="MobiDB-lite"/>
    </source>
</evidence>
<organism evidence="12">
    <name type="scientific">Cladocopium goreaui</name>
    <dbReference type="NCBI Taxonomy" id="2562237"/>
    <lineage>
        <taxon>Eukaryota</taxon>
        <taxon>Sar</taxon>
        <taxon>Alveolata</taxon>
        <taxon>Dinophyceae</taxon>
        <taxon>Suessiales</taxon>
        <taxon>Symbiodiniaceae</taxon>
        <taxon>Cladocopium</taxon>
    </lineage>
</organism>
<evidence type="ECO:0000259" key="10">
    <source>
        <dbReference type="PROSITE" id="PS50011"/>
    </source>
</evidence>
<dbReference type="InterPro" id="IPR008271">
    <property type="entry name" value="Ser/Thr_kinase_AS"/>
</dbReference>
<evidence type="ECO:0000256" key="6">
    <source>
        <dbReference type="ARBA" id="ARBA00022837"/>
    </source>
</evidence>
<evidence type="ECO:0000256" key="1">
    <source>
        <dbReference type="ARBA" id="ARBA00001946"/>
    </source>
</evidence>
<evidence type="ECO:0000313" key="14">
    <source>
        <dbReference type="Proteomes" id="UP001152797"/>
    </source>
</evidence>
<sequence>MPIESSRSSSVAHRDLKLENFLLTEGDFEEETVLLKLADFGLAQYCSAGLRTAVGSVAYAAPEVVSGNYSSACDLWSCGVILYLLLSGKQPFYGTNNREIFKQARTGKYSLEDEVWKKVSADAKELLSKLLHLDPTQRISASKALRDNWITKEVPLRRTSGTTLNFRMVEGETVLQNLRHFAGQSRFKRTALAVIASQMSHEKIQMLREVFSEIDSDQDGKVTMEELYEALKDHLDQVPEDARSLLDAIDITGKGHVVYSEFVAAAIDARTDLCEEVCWNAFKHFDRNDNGSISHSELETLLEQEAIQEIESAPGAAKTMIGEAGGSVRWTWMEMAKWTSTSPAVEEAEEVAKMNALEHRIQPVEVHWQFALEYFASTGSCMVPTMKAHQVFAMNRCPDVFISAPTMAPQAPNPDEMETQQLVDDLEKLMNDDLMCDDATPEVAVDPKVDGYRRQAAKEMHCMEAIPPEMPDKTDLEMTELMENPPDAYQAQLVAEKAKKIQHAEQLLKNAQSDGKVKNKFSKPGRGRGKGRGRGRAVDNSVADPKPSEPAGESNGNDPTPEPEGGGSGSGEPAGGDPNIEVAPKKGRNHLTQSELQKMWSEKAPLLRAAAIPVPADFDPTSKKSFTLPPPDDKKCGSVGILWTLDQIYVSAVTNKEADESIRVNKKGGSTLSIRKKGWAENFTLAKKLAGW</sequence>
<dbReference type="Pfam" id="PF13499">
    <property type="entry name" value="EF-hand_7"/>
    <property type="match status" value="1"/>
</dbReference>
<dbReference type="InterPro" id="IPR018247">
    <property type="entry name" value="EF_Hand_1_Ca_BS"/>
</dbReference>
<dbReference type="InterPro" id="IPR002048">
    <property type="entry name" value="EF_hand_dom"/>
</dbReference>
<comment type="caution">
    <text evidence="12">The sequence shown here is derived from an EMBL/GenBank/DDBJ whole genome shotgun (WGS) entry which is preliminary data.</text>
</comment>
<dbReference type="SMART" id="SM00220">
    <property type="entry name" value="S_TKc"/>
    <property type="match status" value="1"/>
</dbReference>
<dbReference type="GO" id="GO:0004674">
    <property type="term" value="F:protein serine/threonine kinase activity"/>
    <property type="evidence" value="ECO:0007669"/>
    <property type="project" value="UniProtKB-KW"/>
</dbReference>
<keyword evidence="3" id="KW-0808">Transferase</keyword>
<dbReference type="OrthoDB" id="446588at2759"/>
<dbReference type="EMBL" id="CAMXCT020000025">
    <property type="protein sequence ID" value="CAL1126027.1"/>
    <property type="molecule type" value="Genomic_DNA"/>
</dbReference>
<dbReference type="PROSITE" id="PS00018">
    <property type="entry name" value="EF_HAND_1"/>
    <property type="match status" value="2"/>
</dbReference>
<feature type="domain" description="EF-hand" evidence="11">
    <location>
        <begin position="202"/>
        <end position="237"/>
    </location>
</feature>
<dbReference type="SUPFAM" id="SSF47473">
    <property type="entry name" value="EF-hand"/>
    <property type="match status" value="1"/>
</dbReference>
<accession>A0A9P1FG73</accession>
<dbReference type="PROSITE" id="PS00108">
    <property type="entry name" value="PROTEIN_KINASE_ST"/>
    <property type="match status" value="1"/>
</dbReference>
<dbReference type="GO" id="GO:0005524">
    <property type="term" value="F:ATP binding"/>
    <property type="evidence" value="ECO:0007669"/>
    <property type="project" value="UniProtKB-KW"/>
</dbReference>
<evidence type="ECO:0000259" key="11">
    <source>
        <dbReference type="PROSITE" id="PS50222"/>
    </source>
</evidence>
<evidence type="ECO:0000313" key="13">
    <source>
        <dbReference type="EMBL" id="CAL4759964.1"/>
    </source>
</evidence>
<keyword evidence="6" id="KW-0106">Calcium</keyword>
<evidence type="ECO:0000256" key="8">
    <source>
        <dbReference type="ARBA" id="ARBA00024334"/>
    </source>
</evidence>
<dbReference type="AlphaFoldDB" id="A0A9P1FG73"/>
<dbReference type="EMBL" id="CAMXCT030000025">
    <property type="protein sequence ID" value="CAL4759964.1"/>
    <property type="molecule type" value="Genomic_DNA"/>
</dbReference>
<dbReference type="PANTHER" id="PTHR24349">
    <property type="entry name" value="SERINE/THREONINE-PROTEIN KINASE"/>
    <property type="match status" value="1"/>
</dbReference>
<dbReference type="Pfam" id="PF13202">
    <property type="entry name" value="EF-hand_5"/>
    <property type="match status" value="1"/>
</dbReference>
<keyword evidence="4" id="KW-0547">Nucleotide-binding</keyword>
<dbReference type="InterPro" id="IPR011992">
    <property type="entry name" value="EF-hand-dom_pair"/>
</dbReference>
<keyword evidence="2 13" id="KW-0723">Serine/threonine-protein kinase</keyword>
<dbReference type="Gene3D" id="1.10.510.10">
    <property type="entry name" value="Transferase(Phosphotransferase) domain 1"/>
    <property type="match status" value="1"/>
</dbReference>
<name>A0A9P1FG73_9DINO</name>
<feature type="region of interest" description="Disordered" evidence="9">
    <location>
        <begin position="509"/>
        <end position="584"/>
    </location>
</feature>
<dbReference type="Proteomes" id="UP001152797">
    <property type="component" value="Unassembled WGS sequence"/>
</dbReference>
<evidence type="ECO:0000256" key="4">
    <source>
        <dbReference type="ARBA" id="ARBA00022741"/>
    </source>
</evidence>